<dbReference type="AlphaFoldDB" id="A0A8K0D413"/>
<dbReference type="SUPFAM" id="SSF49695">
    <property type="entry name" value="gamma-Crystallin-like"/>
    <property type="match status" value="1"/>
</dbReference>
<feature type="non-terminal residue" evidence="1">
    <location>
        <position position="1"/>
    </location>
</feature>
<protein>
    <submittedName>
        <fullName evidence="1">Uncharacterized protein</fullName>
    </submittedName>
</protein>
<gene>
    <name evidence="1" type="ORF">ILUMI_09546</name>
</gene>
<dbReference type="Proteomes" id="UP000801492">
    <property type="component" value="Unassembled WGS sequence"/>
</dbReference>
<dbReference type="EMBL" id="VTPC01004896">
    <property type="protein sequence ID" value="KAF2896631.1"/>
    <property type="molecule type" value="Genomic_DNA"/>
</dbReference>
<dbReference type="Gene3D" id="2.60.20.10">
    <property type="entry name" value="Crystallins"/>
    <property type="match status" value="1"/>
</dbReference>
<evidence type="ECO:0000313" key="1">
    <source>
        <dbReference type="EMBL" id="KAF2896631.1"/>
    </source>
</evidence>
<evidence type="ECO:0000313" key="2">
    <source>
        <dbReference type="Proteomes" id="UP000801492"/>
    </source>
</evidence>
<comment type="caution">
    <text evidence="1">The sequence shown here is derived from an EMBL/GenBank/DDBJ whole genome shotgun (WGS) entry which is preliminary data.</text>
</comment>
<keyword evidence="2" id="KW-1185">Reference proteome</keyword>
<reference evidence="1" key="1">
    <citation type="submission" date="2019-08" db="EMBL/GenBank/DDBJ databases">
        <title>The genome of the North American firefly Photinus pyralis.</title>
        <authorList>
            <consortium name="Photinus pyralis genome working group"/>
            <person name="Fallon T.R."/>
            <person name="Sander Lower S.E."/>
            <person name="Weng J.-K."/>
        </authorList>
    </citation>
    <scope>NUCLEOTIDE SEQUENCE</scope>
    <source>
        <strain evidence="1">TRF0915ILg1</strain>
        <tissue evidence="1">Whole body</tissue>
    </source>
</reference>
<proteinExistence type="predicted"/>
<organism evidence="1 2">
    <name type="scientific">Ignelater luminosus</name>
    <name type="common">Cucubano</name>
    <name type="synonym">Pyrophorus luminosus</name>
    <dbReference type="NCBI Taxonomy" id="2038154"/>
    <lineage>
        <taxon>Eukaryota</taxon>
        <taxon>Metazoa</taxon>
        <taxon>Ecdysozoa</taxon>
        <taxon>Arthropoda</taxon>
        <taxon>Hexapoda</taxon>
        <taxon>Insecta</taxon>
        <taxon>Pterygota</taxon>
        <taxon>Neoptera</taxon>
        <taxon>Endopterygota</taxon>
        <taxon>Coleoptera</taxon>
        <taxon>Polyphaga</taxon>
        <taxon>Elateriformia</taxon>
        <taxon>Elateroidea</taxon>
        <taxon>Elateridae</taxon>
        <taxon>Agrypninae</taxon>
        <taxon>Pyrophorini</taxon>
        <taxon>Ignelater</taxon>
    </lineage>
</organism>
<dbReference type="InterPro" id="IPR011024">
    <property type="entry name" value="G_crystallin-like"/>
</dbReference>
<sequence length="91" mass="10206">EFELSARLYDQPNFNGSSEYIFSSSSIRVCLDLPKSFNDLTASIDLQIPCLVVFEKYQCKGEALSIVEDLLEVPPTLKRKISSLQSCPSLE</sequence>
<name>A0A8K0D413_IGNLU</name>
<accession>A0A8K0D413</accession>